<dbReference type="AlphaFoldDB" id="A0A380TBV4"/>
<dbReference type="InterPro" id="IPR014016">
    <property type="entry name" value="UvrD-like_ATP-bd"/>
</dbReference>
<proteinExistence type="inferred from homology"/>
<comment type="catalytic activity">
    <reaction evidence="7">
        <text>Couples ATP hydrolysis with the unwinding of duplex DNA by translocating in the 3'-5' direction.</text>
        <dbReference type="EC" id="5.6.2.4"/>
    </reaction>
</comment>
<dbReference type="GO" id="GO:0000725">
    <property type="term" value="P:recombinational repair"/>
    <property type="evidence" value="ECO:0007669"/>
    <property type="project" value="TreeGrafter"/>
</dbReference>
<comment type="similarity">
    <text evidence="1">Belongs to the helicase family. UvrD subfamily.</text>
</comment>
<evidence type="ECO:0000313" key="12">
    <source>
        <dbReference type="EMBL" id="SUS04972.1"/>
    </source>
</evidence>
<dbReference type="SUPFAM" id="SSF52540">
    <property type="entry name" value="P-loop containing nucleoside triphosphate hydrolases"/>
    <property type="match status" value="1"/>
</dbReference>
<dbReference type="InterPro" id="IPR014017">
    <property type="entry name" value="DNA_helicase_UvrD-like_C"/>
</dbReference>
<dbReference type="GO" id="GO:0016887">
    <property type="term" value="F:ATP hydrolysis activity"/>
    <property type="evidence" value="ECO:0007669"/>
    <property type="project" value="RHEA"/>
</dbReference>
<name>A0A380TBV4_9ZZZZ</name>
<dbReference type="GO" id="GO:0003677">
    <property type="term" value="F:DNA binding"/>
    <property type="evidence" value="ECO:0007669"/>
    <property type="project" value="InterPro"/>
</dbReference>
<evidence type="ECO:0000256" key="5">
    <source>
        <dbReference type="ARBA" id="ARBA00022840"/>
    </source>
</evidence>
<dbReference type="InterPro" id="IPR013986">
    <property type="entry name" value="DExx_box_DNA_helicase_dom_sf"/>
</dbReference>
<keyword evidence="4 12" id="KW-0347">Helicase</keyword>
<dbReference type="InterPro" id="IPR000212">
    <property type="entry name" value="DNA_helicase_UvrD/REP"/>
</dbReference>
<dbReference type="GO" id="GO:0043138">
    <property type="term" value="F:3'-5' DNA helicase activity"/>
    <property type="evidence" value="ECO:0007669"/>
    <property type="project" value="UniProtKB-EC"/>
</dbReference>
<dbReference type="Pfam" id="PF13361">
    <property type="entry name" value="UvrD_C"/>
    <property type="match status" value="2"/>
</dbReference>
<dbReference type="Pfam" id="PF00580">
    <property type="entry name" value="UvrD-helicase"/>
    <property type="match status" value="1"/>
</dbReference>
<evidence type="ECO:0000256" key="9">
    <source>
        <dbReference type="ARBA" id="ARBA00048988"/>
    </source>
</evidence>
<protein>
    <recommendedName>
        <fullName evidence="8">DNA 3'-5' helicase</fullName>
        <ecNumber evidence="8">5.6.2.4</ecNumber>
    </recommendedName>
</protein>
<evidence type="ECO:0000256" key="4">
    <source>
        <dbReference type="ARBA" id="ARBA00022806"/>
    </source>
</evidence>
<dbReference type="PROSITE" id="PS51217">
    <property type="entry name" value="UVRD_HELICASE_CTER"/>
    <property type="match status" value="1"/>
</dbReference>
<dbReference type="CDD" id="cd17932">
    <property type="entry name" value="DEXQc_UvrD"/>
    <property type="match status" value="1"/>
</dbReference>
<dbReference type="EC" id="5.6.2.4" evidence="8"/>
<dbReference type="InterPro" id="IPR027417">
    <property type="entry name" value="P-loop_NTPase"/>
</dbReference>
<sequence>MNYLPAQDPSSYLDGLNPAQRAAVVFGVAAERPVRSTPPLLIIAGAGTGKTSTLAHRVAHLILNGADPRRILLLTFARRMAAEMTRRVERICATALKGRTFAVGDTIEWSGTFHAMGARLLRLYAESIGLEPGFSILDRSDAADLMDLVRDELELSGSGGRFPKKATCLAIYSYAINAQIPVREALDRAFPWCAEWAEPLKDLFACYVEAKQAQAVLDYDDLLLYWSQMMQIGEIVRLVSGRFDHVLVDEYQDTNALQASILLSLKPDGAGVTVVGDDAQAIYSFRSATVRNILDFPSCFDPPAEVVRLEQNYRSTQPILDACNRIIASAGESFTKTLFTTRTDGRRPLLAMVGDETAQVDFVIERILANREAGMELRHQAVLFRTSHHASQLEVELVRRNIPFVKFGGLKFLEASHVKDILAVLRWAENPRDQVSALRVLKLIPGVGPKTARRVLVAVERDGHRLLALDHLPPPSTAAEAWPDFMGMMMELAAAQRWQGQVERLRVWYDPLLDLLYDDPRPRRGDLDQLERMAAQHPTRSSFLTDLTLDPPEASGGEAGVPLKDEDWLVLSTIHSAKGQEWRAVFVLNVIDGCIPSDLATGRPEEIDEERRLLYVAMTRARDDLVLMQPLRFFIRGQARGGNAHVLAPRSRFLTCTDLDAFELVGGRPYRGTGEEIANAPPSASVDLKAQIRAMWQ</sequence>
<evidence type="ECO:0000256" key="8">
    <source>
        <dbReference type="ARBA" id="ARBA00034808"/>
    </source>
</evidence>
<dbReference type="GO" id="GO:0005829">
    <property type="term" value="C:cytosol"/>
    <property type="evidence" value="ECO:0007669"/>
    <property type="project" value="TreeGrafter"/>
</dbReference>
<evidence type="ECO:0000256" key="2">
    <source>
        <dbReference type="ARBA" id="ARBA00022741"/>
    </source>
</evidence>
<dbReference type="PROSITE" id="PS51198">
    <property type="entry name" value="UVRD_HELICASE_ATP_BIND"/>
    <property type="match status" value="1"/>
</dbReference>
<keyword evidence="5" id="KW-0067">ATP-binding</keyword>
<dbReference type="Gene3D" id="1.10.486.10">
    <property type="entry name" value="PCRA, domain 4"/>
    <property type="match status" value="1"/>
</dbReference>
<accession>A0A380TBV4</accession>
<reference evidence="12" key="1">
    <citation type="submission" date="2018-07" db="EMBL/GenBank/DDBJ databases">
        <authorList>
            <person name="Quirk P.G."/>
            <person name="Krulwich T.A."/>
        </authorList>
    </citation>
    <scope>NUCLEOTIDE SEQUENCE</scope>
</reference>
<keyword evidence="2" id="KW-0547">Nucleotide-binding</keyword>
<evidence type="ECO:0000259" key="10">
    <source>
        <dbReference type="PROSITE" id="PS51198"/>
    </source>
</evidence>
<keyword evidence="6" id="KW-0413">Isomerase</keyword>
<dbReference type="PANTHER" id="PTHR11070">
    <property type="entry name" value="UVRD / RECB / PCRA DNA HELICASE FAMILY MEMBER"/>
    <property type="match status" value="1"/>
</dbReference>
<dbReference type="PANTHER" id="PTHR11070:SF3">
    <property type="entry name" value="DNA 3'-5' HELICASE"/>
    <property type="match status" value="1"/>
</dbReference>
<dbReference type="EMBL" id="UIDG01000068">
    <property type="protein sequence ID" value="SUS04972.1"/>
    <property type="molecule type" value="Genomic_DNA"/>
</dbReference>
<dbReference type="Gene3D" id="3.40.50.300">
    <property type="entry name" value="P-loop containing nucleotide triphosphate hydrolases"/>
    <property type="match status" value="2"/>
</dbReference>
<dbReference type="CDD" id="cd18807">
    <property type="entry name" value="SF1_C_UvrD"/>
    <property type="match status" value="1"/>
</dbReference>
<evidence type="ECO:0000256" key="3">
    <source>
        <dbReference type="ARBA" id="ARBA00022801"/>
    </source>
</evidence>
<dbReference type="Gene3D" id="1.10.10.160">
    <property type="match status" value="1"/>
</dbReference>
<feature type="domain" description="UvrD-like helicase ATP-binding" evidence="10">
    <location>
        <begin position="23"/>
        <end position="316"/>
    </location>
</feature>
<comment type="catalytic activity">
    <reaction evidence="9">
        <text>ATP + H2O = ADP + phosphate + H(+)</text>
        <dbReference type="Rhea" id="RHEA:13065"/>
        <dbReference type="ChEBI" id="CHEBI:15377"/>
        <dbReference type="ChEBI" id="CHEBI:15378"/>
        <dbReference type="ChEBI" id="CHEBI:30616"/>
        <dbReference type="ChEBI" id="CHEBI:43474"/>
        <dbReference type="ChEBI" id="CHEBI:456216"/>
        <dbReference type="EC" id="5.6.2.4"/>
    </reaction>
</comment>
<gene>
    <name evidence="12" type="ORF">DF3PB_160024</name>
</gene>
<evidence type="ECO:0000256" key="1">
    <source>
        <dbReference type="ARBA" id="ARBA00009922"/>
    </source>
</evidence>
<organism evidence="12">
    <name type="scientific">metagenome</name>
    <dbReference type="NCBI Taxonomy" id="256318"/>
    <lineage>
        <taxon>unclassified sequences</taxon>
        <taxon>metagenomes</taxon>
    </lineage>
</organism>
<dbReference type="GO" id="GO:0005524">
    <property type="term" value="F:ATP binding"/>
    <property type="evidence" value="ECO:0007669"/>
    <property type="project" value="UniProtKB-KW"/>
</dbReference>
<evidence type="ECO:0000256" key="6">
    <source>
        <dbReference type="ARBA" id="ARBA00023235"/>
    </source>
</evidence>
<evidence type="ECO:0000256" key="7">
    <source>
        <dbReference type="ARBA" id="ARBA00034617"/>
    </source>
</evidence>
<evidence type="ECO:0000259" key="11">
    <source>
        <dbReference type="PROSITE" id="PS51217"/>
    </source>
</evidence>
<keyword evidence="3 12" id="KW-0378">Hydrolase</keyword>
<feature type="domain" description="UvrD-like helicase C-terminal" evidence="11">
    <location>
        <begin position="317"/>
        <end position="579"/>
    </location>
</feature>